<dbReference type="BioCyc" id="PHAL326442:PSHA_RS07220-MONOMER"/>
<dbReference type="KEGG" id="pha:PSHAa1466"/>
<keyword evidence="1" id="KW-0175">Coiled coil</keyword>
<feature type="transmembrane region" description="Helical" evidence="2">
    <location>
        <begin position="6"/>
        <end position="27"/>
    </location>
</feature>
<gene>
    <name evidence="3" type="ordered locus">PSHAa1466</name>
</gene>
<dbReference type="HOGENOM" id="CLU_1209391_0_0_6"/>
<proteinExistence type="predicted"/>
<evidence type="ECO:0000256" key="2">
    <source>
        <dbReference type="SAM" id="Phobius"/>
    </source>
</evidence>
<reference evidence="3 4" key="1">
    <citation type="journal article" date="2005" name="Genome Res.">
        <title>Coping with cold: the genome of the versatile marine Antarctica bacterium Pseudoalteromonas haloplanktis TAC125.</title>
        <authorList>
            <person name="Medigue C."/>
            <person name="Krin E."/>
            <person name="Pascal G."/>
            <person name="Barbe V."/>
            <person name="Bernsel A."/>
            <person name="Bertin P."/>
            <person name="Cheung F."/>
            <person name="Cruveiller S."/>
            <person name="Damico S."/>
            <person name="Duilio A."/>
            <person name="Fang G."/>
            <person name="Feller G."/>
            <person name="Mangenot S."/>
            <person name="Marino G."/>
            <person name="Nilsson J."/>
            <person name="Parilli E."/>
            <person name="Rocha E."/>
            <person name="Rouy Z."/>
            <person name="Sekowska A."/>
            <person name="Tutino M.L."/>
            <person name="Vallenet D."/>
            <person name="von Heijne G."/>
            <person name="Danchin A."/>
        </authorList>
    </citation>
    <scope>NUCLEOTIDE SEQUENCE [LARGE SCALE GENOMIC DNA]</scope>
    <source>
        <strain evidence="4">TAC 125</strain>
    </source>
</reference>
<keyword evidence="2" id="KW-1133">Transmembrane helix</keyword>
<evidence type="ECO:0000313" key="4">
    <source>
        <dbReference type="Proteomes" id="UP000006843"/>
    </source>
</evidence>
<dbReference type="AlphaFoldDB" id="Q3IGE4"/>
<keyword evidence="2" id="KW-0812">Transmembrane</keyword>
<dbReference type="EMBL" id="CR954246">
    <property type="protein sequence ID" value="CAI86541.1"/>
    <property type="molecule type" value="Genomic_DNA"/>
</dbReference>
<protein>
    <submittedName>
        <fullName evidence="3">Orphan protein</fullName>
    </submittedName>
</protein>
<dbReference type="Proteomes" id="UP000006843">
    <property type="component" value="Chromosome I"/>
</dbReference>
<dbReference type="PATRIC" id="fig|326442.8.peg.1419"/>
<evidence type="ECO:0000256" key="1">
    <source>
        <dbReference type="SAM" id="Coils"/>
    </source>
</evidence>
<feature type="coiled-coil region" evidence="1">
    <location>
        <begin position="28"/>
        <end position="62"/>
    </location>
</feature>
<organism evidence="3 4">
    <name type="scientific">Pseudoalteromonas translucida (strain TAC 125)</name>
    <dbReference type="NCBI Taxonomy" id="326442"/>
    <lineage>
        <taxon>Bacteria</taxon>
        <taxon>Pseudomonadati</taxon>
        <taxon>Pseudomonadota</taxon>
        <taxon>Gammaproteobacteria</taxon>
        <taxon>Alteromonadales</taxon>
        <taxon>Pseudoalteromonadaceae</taxon>
        <taxon>Pseudoalteromonas</taxon>
    </lineage>
</organism>
<sequence length="243" mass="28153">MELISTMEVIINILSFIAGMFLLYLTAYTKAKSKNKALLEDIKNLEDEKQKVIAKYRAETEDIKKQHSLDIEKRKFQYEAKLVQFTKYFKLLDEFNGKCNSVFIKKFQDAMTEFYTPHLADIDAKEENENLELLNRGNAKFIQDIQSVFFELSEEQLKINHEANSIRLISSHEVDLLLNDLELAVKLATDQTSELLKFMATQEFKDNQSLLAPFQEKQAKLGQGVTDGRNKLRAQMKAELNEI</sequence>
<accession>Q3IGE4</accession>
<keyword evidence="2" id="KW-0472">Membrane</keyword>
<dbReference type="eggNOG" id="ENOG5031J4N">
    <property type="taxonomic scope" value="Bacteria"/>
</dbReference>
<keyword evidence="4" id="KW-1185">Reference proteome</keyword>
<name>Q3IGE4_PSET1</name>
<evidence type="ECO:0000313" key="3">
    <source>
        <dbReference type="EMBL" id="CAI86541.1"/>
    </source>
</evidence>